<evidence type="ECO:0000256" key="3">
    <source>
        <dbReference type="ARBA" id="ARBA00023212"/>
    </source>
</evidence>
<evidence type="ECO:0000256" key="1">
    <source>
        <dbReference type="ARBA" id="ARBA00004245"/>
    </source>
</evidence>
<dbReference type="EMBL" id="KV454018">
    <property type="protein sequence ID" value="ODV93392.1"/>
    <property type="molecule type" value="Genomic_DNA"/>
</dbReference>
<dbReference type="InterPro" id="IPR047125">
    <property type="entry name" value="DCTN5"/>
</dbReference>
<dbReference type="Gene3D" id="2.160.10.10">
    <property type="entry name" value="Hexapeptide repeat proteins"/>
    <property type="match status" value="2"/>
</dbReference>
<accession>A0A1E4TNU9</accession>
<dbReference type="GO" id="GO:0005869">
    <property type="term" value="C:dynactin complex"/>
    <property type="evidence" value="ECO:0007669"/>
    <property type="project" value="TreeGrafter"/>
</dbReference>
<proteinExistence type="inferred from homology"/>
<evidence type="ECO:0000256" key="5">
    <source>
        <dbReference type="ARBA" id="ARBA00034865"/>
    </source>
</evidence>
<evidence type="ECO:0000313" key="7">
    <source>
        <dbReference type="Proteomes" id="UP000094236"/>
    </source>
</evidence>
<dbReference type="InterPro" id="IPR011004">
    <property type="entry name" value="Trimer_LpxA-like_sf"/>
</dbReference>
<dbReference type="OrthoDB" id="417208at2759"/>
<dbReference type="PANTHER" id="PTHR46126:SF1">
    <property type="entry name" value="DYNACTIN SUBUNIT 5"/>
    <property type="match status" value="1"/>
</dbReference>
<organism evidence="6 7">
    <name type="scientific">Pachysolen tannophilus NRRL Y-2460</name>
    <dbReference type="NCBI Taxonomy" id="669874"/>
    <lineage>
        <taxon>Eukaryota</taxon>
        <taxon>Fungi</taxon>
        <taxon>Dikarya</taxon>
        <taxon>Ascomycota</taxon>
        <taxon>Saccharomycotina</taxon>
        <taxon>Pichiomycetes</taxon>
        <taxon>Pachysolenaceae</taxon>
        <taxon>Pachysolen</taxon>
    </lineage>
</organism>
<protein>
    <recommendedName>
        <fullName evidence="5">Dynactin subunit 5</fullName>
    </recommendedName>
</protein>
<gene>
    <name evidence="6" type="ORF">PACTADRAFT_51989</name>
</gene>
<comment type="subcellular location">
    <subcellularLocation>
        <location evidence="1">Cytoplasm</location>
        <location evidence="1">Cytoskeleton</location>
    </subcellularLocation>
</comment>
<evidence type="ECO:0000256" key="2">
    <source>
        <dbReference type="ARBA" id="ARBA00022490"/>
    </source>
</evidence>
<dbReference type="PANTHER" id="PTHR46126">
    <property type="entry name" value="DYNACTIN SUBUNIT 5"/>
    <property type="match status" value="1"/>
</dbReference>
<evidence type="ECO:0000313" key="6">
    <source>
        <dbReference type="EMBL" id="ODV93392.1"/>
    </source>
</evidence>
<dbReference type="Proteomes" id="UP000094236">
    <property type="component" value="Unassembled WGS sequence"/>
</dbReference>
<keyword evidence="7" id="KW-1185">Reference proteome</keyword>
<comment type="similarity">
    <text evidence="4">Belongs to the dynactin subunits 5/6 family. Dynactin subunit 5 subfamily.</text>
</comment>
<keyword evidence="3" id="KW-0206">Cytoskeleton</keyword>
<dbReference type="SUPFAM" id="SSF51161">
    <property type="entry name" value="Trimeric LpxA-like enzymes"/>
    <property type="match status" value="1"/>
</dbReference>
<name>A0A1E4TNU9_PACTA</name>
<dbReference type="STRING" id="669874.A0A1E4TNU9"/>
<dbReference type="AlphaFoldDB" id="A0A1E4TNU9"/>
<evidence type="ECO:0000256" key="4">
    <source>
        <dbReference type="ARBA" id="ARBA00034706"/>
    </source>
</evidence>
<reference evidence="7" key="1">
    <citation type="submission" date="2016-05" db="EMBL/GenBank/DDBJ databases">
        <title>Comparative genomics of biotechnologically important yeasts.</title>
        <authorList>
            <consortium name="DOE Joint Genome Institute"/>
            <person name="Riley R."/>
            <person name="Haridas S."/>
            <person name="Wolfe K.H."/>
            <person name="Lopes M.R."/>
            <person name="Hittinger C.T."/>
            <person name="Goker M."/>
            <person name="Salamov A."/>
            <person name="Wisecaver J."/>
            <person name="Long T.M."/>
            <person name="Aerts A.L."/>
            <person name="Barry K."/>
            <person name="Choi C."/>
            <person name="Clum A."/>
            <person name="Coughlan A.Y."/>
            <person name="Deshpande S."/>
            <person name="Douglass A.P."/>
            <person name="Hanson S.J."/>
            <person name="Klenk H.-P."/>
            <person name="Labutti K."/>
            <person name="Lapidus A."/>
            <person name="Lindquist E."/>
            <person name="Lipzen A."/>
            <person name="Meier-Kolthoff J.P."/>
            <person name="Ohm R.A."/>
            <person name="Otillar R.P."/>
            <person name="Pangilinan J."/>
            <person name="Peng Y."/>
            <person name="Rokas A."/>
            <person name="Rosa C.A."/>
            <person name="Scheuner C."/>
            <person name="Sibirny A.A."/>
            <person name="Slot J.C."/>
            <person name="Stielow J.B."/>
            <person name="Sun H."/>
            <person name="Kurtzman C.P."/>
            <person name="Blackwell M."/>
            <person name="Grigoriev I.V."/>
            <person name="Jeffries T.W."/>
        </authorList>
    </citation>
    <scope>NUCLEOTIDE SEQUENCE [LARGE SCALE GENOMIC DNA]</scope>
    <source>
        <strain evidence="7">NRRL Y-2460</strain>
    </source>
</reference>
<keyword evidence="2" id="KW-0963">Cytoplasm</keyword>
<sequence length="138" mass="15107">MDDEFIETSSGNKISKNAQISGSSNIAIAGQTTISTGCKIHGDFLGKDKKISINLGKYCFLNQVIIGKNCKIEGIIYDCCIIKDNTTINKTTVIPPFSLVEKLPNSKELNIVNLNDSYKKLIELAARKALLLGLKDKK</sequence>